<gene>
    <name evidence="3" type="ORF">GCM10011282_06940</name>
</gene>
<dbReference type="Gene3D" id="3.40.50.150">
    <property type="entry name" value="Vaccinia Virus protein VP39"/>
    <property type="match status" value="1"/>
</dbReference>
<feature type="domain" description="Methyltransferase regulatory" evidence="1">
    <location>
        <begin position="217"/>
        <end position="299"/>
    </location>
</feature>
<organism evidence="3 4">
    <name type="scientific">Undibacterium macrobrachii</name>
    <dbReference type="NCBI Taxonomy" id="1119058"/>
    <lineage>
        <taxon>Bacteria</taxon>
        <taxon>Pseudomonadati</taxon>
        <taxon>Pseudomonadota</taxon>
        <taxon>Betaproteobacteria</taxon>
        <taxon>Burkholderiales</taxon>
        <taxon>Oxalobacteraceae</taxon>
        <taxon>Undibacterium</taxon>
    </lineage>
</organism>
<accession>A0ABQ2X7J4</accession>
<dbReference type="Proteomes" id="UP000620127">
    <property type="component" value="Unassembled WGS sequence"/>
</dbReference>
<sequence>MTSWSDGYVTDVGYTTGYYKELAPHRLGLGFLSLGLIPPQVQTACELGFGQGVSLAIHAATSSAQWWGTDFNPEQVAFAQDLITNSGTNAHVYNDAFEDFVHRRDLPNFDFIALHGIWSWVSDANRKHIVRFIDQHLNVGGVVYASYNTLPGWASMLTVRELMQTHARREGIASESIQHRIENAVNFATKIFDQSERWNKANPGTVERLQRVAKSQSAYLAHEYFNRDWQPMHFGQIHELMESARLSYAGSAHYVDHCDMINFTPEQLGQLASCSDTVLNQTLRDIFTNQGFRRDYWIKGKRKATPLATQDWWRAQNVLLTANTNALPSTIDGALGASSLVDTVYQPLFEALSGFTIRNVGKLETELATKGIAAGQLRQAILLLAASQTIIHVQPEQVIAQVTPKTQRLNAYFQHLARDSNNISYAASPVSGQGVEVPRMQQLFLGARASGRSTPTDWALYAWEVMNAQHQRLTKDGRTLETPSDMIAELTLRANDFANNDLPILCALGIA</sequence>
<dbReference type="Pfam" id="PF10119">
    <property type="entry name" value="MethyTransf_Reg"/>
    <property type="match status" value="1"/>
</dbReference>
<dbReference type="InterPro" id="IPR018773">
    <property type="entry name" value="MeTrfase_reg_dom_prd"/>
</dbReference>
<feature type="domain" description="Methyltransferase" evidence="2">
    <location>
        <begin position="46"/>
        <end position="141"/>
    </location>
</feature>
<dbReference type="EMBL" id="BMYT01000001">
    <property type="protein sequence ID" value="GGX03446.1"/>
    <property type="molecule type" value="Genomic_DNA"/>
</dbReference>
<reference evidence="4" key="1">
    <citation type="journal article" date="2019" name="Int. J. Syst. Evol. Microbiol.">
        <title>The Global Catalogue of Microorganisms (GCM) 10K type strain sequencing project: providing services to taxonomists for standard genome sequencing and annotation.</title>
        <authorList>
            <consortium name="The Broad Institute Genomics Platform"/>
            <consortium name="The Broad Institute Genome Sequencing Center for Infectious Disease"/>
            <person name="Wu L."/>
            <person name="Ma J."/>
        </authorList>
    </citation>
    <scope>NUCLEOTIDE SEQUENCE [LARGE SCALE GENOMIC DNA]</scope>
    <source>
        <strain evidence="4">KCTC 23916</strain>
    </source>
</reference>
<dbReference type="InterPro" id="IPR029063">
    <property type="entry name" value="SAM-dependent_MTases_sf"/>
</dbReference>
<dbReference type="GO" id="GO:0008168">
    <property type="term" value="F:methyltransferase activity"/>
    <property type="evidence" value="ECO:0007669"/>
    <property type="project" value="UniProtKB-KW"/>
</dbReference>
<evidence type="ECO:0000313" key="3">
    <source>
        <dbReference type="EMBL" id="GGX03446.1"/>
    </source>
</evidence>
<dbReference type="CDD" id="cd02440">
    <property type="entry name" value="AdoMet_MTases"/>
    <property type="match status" value="1"/>
</dbReference>
<dbReference type="Pfam" id="PF13649">
    <property type="entry name" value="Methyltransf_25"/>
    <property type="match status" value="1"/>
</dbReference>
<dbReference type="SUPFAM" id="SSF53335">
    <property type="entry name" value="S-adenosyl-L-methionine-dependent methyltransferases"/>
    <property type="match status" value="1"/>
</dbReference>
<keyword evidence="4" id="KW-1185">Reference proteome</keyword>
<evidence type="ECO:0000259" key="2">
    <source>
        <dbReference type="Pfam" id="PF13649"/>
    </source>
</evidence>
<protein>
    <submittedName>
        <fullName evidence="3">Methyltransferase</fullName>
    </submittedName>
</protein>
<proteinExistence type="predicted"/>
<dbReference type="GO" id="GO:0032259">
    <property type="term" value="P:methylation"/>
    <property type="evidence" value="ECO:0007669"/>
    <property type="project" value="UniProtKB-KW"/>
</dbReference>
<comment type="caution">
    <text evidence="3">The sequence shown here is derived from an EMBL/GenBank/DDBJ whole genome shotgun (WGS) entry which is preliminary data.</text>
</comment>
<keyword evidence="3" id="KW-0808">Transferase</keyword>
<dbReference type="RefSeq" id="WP_189344593.1">
    <property type="nucleotide sequence ID" value="NZ_BMYT01000001.1"/>
</dbReference>
<dbReference type="InterPro" id="IPR041698">
    <property type="entry name" value="Methyltransf_25"/>
</dbReference>
<evidence type="ECO:0000313" key="4">
    <source>
        <dbReference type="Proteomes" id="UP000620127"/>
    </source>
</evidence>
<evidence type="ECO:0000259" key="1">
    <source>
        <dbReference type="Pfam" id="PF10119"/>
    </source>
</evidence>
<keyword evidence="3" id="KW-0489">Methyltransferase</keyword>
<name>A0ABQ2X7J4_9BURK</name>